<sequence>MVNPSLERINELSKKQKEVGLTEAEKEEQALLRKEYLRTFRGSVNDLLLNSTVIDPLGDDVTPEKLRAKQNEIAKKRNN</sequence>
<evidence type="ECO:0000313" key="1">
    <source>
        <dbReference type="EMBL" id="MEJ8305132.1"/>
    </source>
</evidence>
<gene>
    <name evidence="1" type="ORF">WKI47_14600</name>
</gene>
<organism evidence="1 2">
    <name type="scientific">Saccharibacillus sacchari</name>
    <dbReference type="NCBI Taxonomy" id="456493"/>
    <lineage>
        <taxon>Bacteria</taxon>
        <taxon>Bacillati</taxon>
        <taxon>Bacillota</taxon>
        <taxon>Bacilli</taxon>
        <taxon>Bacillales</taxon>
        <taxon>Paenibacillaceae</taxon>
        <taxon>Saccharibacillus</taxon>
    </lineage>
</organism>
<dbReference type="Proteomes" id="UP001380953">
    <property type="component" value="Unassembled WGS sequence"/>
</dbReference>
<dbReference type="EMBL" id="JBBKAR010000039">
    <property type="protein sequence ID" value="MEJ8305132.1"/>
    <property type="molecule type" value="Genomic_DNA"/>
</dbReference>
<evidence type="ECO:0000313" key="2">
    <source>
        <dbReference type="Proteomes" id="UP001380953"/>
    </source>
</evidence>
<proteinExistence type="predicted"/>
<accession>A0ACC6PE08</accession>
<keyword evidence="2" id="KW-1185">Reference proteome</keyword>
<comment type="caution">
    <text evidence="1">The sequence shown here is derived from an EMBL/GenBank/DDBJ whole genome shotgun (WGS) entry which is preliminary data.</text>
</comment>
<reference evidence="1" key="1">
    <citation type="submission" date="2024-03" db="EMBL/GenBank/DDBJ databases">
        <title>Whole genome sequecning of epiphytes from Marcgravia umbellata leaves.</title>
        <authorList>
            <person name="Kumar G."/>
            <person name="Savka M.A."/>
        </authorList>
    </citation>
    <scope>NUCLEOTIDE SEQUENCE</scope>
    <source>
        <strain evidence="1">RIT_BL5</strain>
    </source>
</reference>
<name>A0ACC6PE08_9BACL</name>
<protein>
    <submittedName>
        <fullName evidence="1">DUF896 domain-containing protein</fullName>
    </submittedName>
</protein>